<dbReference type="PANTHER" id="PTHR33221:SF4">
    <property type="entry name" value="HTH-TYPE TRANSCRIPTIONAL REPRESSOR NSRR"/>
    <property type="match status" value="1"/>
</dbReference>
<dbReference type="Pfam" id="PF02082">
    <property type="entry name" value="Rrf2"/>
    <property type="match status" value="1"/>
</dbReference>
<reference evidence="3 4" key="1">
    <citation type="submission" date="2023-03" db="EMBL/GenBank/DDBJ databases">
        <authorList>
            <person name="Pearce D."/>
        </authorList>
    </citation>
    <scope>NUCLEOTIDE SEQUENCE [LARGE SCALE GENOMIC DNA]</scope>
    <source>
        <strain evidence="3">Msz</strain>
    </source>
</reference>
<proteinExistence type="predicted"/>
<name>A0ABM9I5H1_9GAMM</name>
<evidence type="ECO:0000313" key="4">
    <source>
        <dbReference type="Proteomes" id="UP001162030"/>
    </source>
</evidence>
<dbReference type="InterPro" id="IPR030489">
    <property type="entry name" value="TR_Rrf2-type_CS"/>
</dbReference>
<feature type="region of interest" description="Disordered" evidence="2">
    <location>
        <begin position="148"/>
        <end position="175"/>
    </location>
</feature>
<keyword evidence="4" id="KW-1185">Reference proteome</keyword>
<protein>
    <submittedName>
        <fullName evidence="3">HTH-type transcriptional regulator NsrR</fullName>
    </submittedName>
</protein>
<dbReference type="Gene3D" id="1.10.10.10">
    <property type="entry name" value="Winged helix-like DNA-binding domain superfamily/Winged helix DNA-binding domain"/>
    <property type="match status" value="1"/>
</dbReference>
<dbReference type="EMBL" id="OX458333">
    <property type="protein sequence ID" value="CAI8904174.1"/>
    <property type="molecule type" value="Genomic_DNA"/>
</dbReference>
<dbReference type="SUPFAM" id="SSF46785">
    <property type="entry name" value="Winged helix' DNA-binding domain"/>
    <property type="match status" value="1"/>
</dbReference>
<dbReference type="PROSITE" id="PS01332">
    <property type="entry name" value="HTH_RRF2_1"/>
    <property type="match status" value="1"/>
</dbReference>
<sequence length="175" mass="19657">MQLTRYTDYALRVLMYVGLHTGRMVTIAEVADVFGMSHNHLMKVVQELSAQGYVKSTRGKNGGIELGRAPGAINIGEVVRHMESNFYVVECLDPERSLCRIIPGCTLKKALQEAVSAFQEVLNRYTLADLLKNHAALHRLLTERREVKTSDRVTRRAVKSEGRTVSKNNDAKNRS</sequence>
<keyword evidence="1" id="KW-0238">DNA-binding</keyword>
<dbReference type="InterPro" id="IPR036390">
    <property type="entry name" value="WH_DNA-bd_sf"/>
</dbReference>
<evidence type="ECO:0000256" key="1">
    <source>
        <dbReference type="ARBA" id="ARBA00023125"/>
    </source>
</evidence>
<evidence type="ECO:0000313" key="3">
    <source>
        <dbReference type="EMBL" id="CAI8904174.1"/>
    </source>
</evidence>
<dbReference type="RefSeq" id="WP_084161612.1">
    <property type="nucleotide sequence ID" value="NZ_OX458333.1"/>
</dbReference>
<dbReference type="InterPro" id="IPR036388">
    <property type="entry name" value="WH-like_DNA-bd_sf"/>
</dbReference>
<accession>A0ABM9I5H1</accession>
<organism evidence="3 4">
    <name type="scientific">Methylocaldum szegediense</name>
    <dbReference type="NCBI Taxonomy" id="73780"/>
    <lineage>
        <taxon>Bacteria</taxon>
        <taxon>Pseudomonadati</taxon>
        <taxon>Pseudomonadota</taxon>
        <taxon>Gammaproteobacteria</taxon>
        <taxon>Methylococcales</taxon>
        <taxon>Methylococcaceae</taxon>
        <taxon>Methylocaldum</taxon>
    </lineage>
</organism>
<evidence type="ECO:0000256" key="2">
    <source>
        <dbReference type="SAM" id="MobiDB-lite"/>
    </source>
</evidence>
<dbReference type="PANTHER" id="PTHR33221">
    <property type="entry name" value="WINGED HELIX-TURN-HELIX TRANSCRIPTIONAL REGULATOR, RRF2 FAMILY"/>
    <property type="match status" value="1"/>
</dbReference>
<dbReference type="PROSITE" id="PS51197">
    <property type="entry name" value="HTH_RRF2_2"/>
    <property type="match status" value="1"/>
</dbReference>
<gene>
    <name evidence="3" type="primary">nsrR</name>
    <name evidence="3" type="ORF">MSZNOR_3507</name>
</gene>
<dbReference type="NCBIfam" id="TIGR00738">
    <property type="entry name" value="rrf2_super"/>
    <property type="match status" value="1"/>
</dbReference>
<dbReference type="InterPro" id="IPR000944">
    <property type="entry name" value="Tscrpt_reg_Rrf2"/>
</dbReference>
<dbReference type="Proteomes" id="UP001162030">
    <property type="component" value="Chromosome"/>
</dbReference>